<proteinExistence type="predicted"/>
<gene>
    <name evidence="2" type="ORF">Ahy_A04g018589</name>
</gene>
<evidence type="ECO:0000313" key="2">
    <source>
        <dbReference type="EMBL" id="RYR61417.1"/>
    </source>
</evidence>
<protein>
    <submittedName>
        <fullName evidence="2">Uncharacterized protein</fullName>
    </submittedName>
</protein>
<organism evidence="2 3">
    <name type="scientific">Arachis hypogaea</name>
    <name type="common">Peanut</name>
    <dbReference type="NCBI Taxonomy" id="3818"/>
    <lineage>
        <taxon>Eukaryota</taxon>
        <taxon>Viridiplantae</taxon>
        <taxon>Streptophyta</taxon>
        <taxon>Embryophyta</taxon>
        <taxon>Tracheophyta</taxon>
        <taxon>Spermatophyta</taxon>
        <taxon>Magnoliopsida</taxon>
        <taxon>eudicotyledons</taxon>
        <taxon>Gunneridae</taxon>
        <taxon>Pentapetalae</taxon>
        <taxon>rosids</taxon>
        <taxon>fabids</taxon>
        <taxon>Fabales</taxon>
        <taxon>Fabaceae</taxon>
        <taxon>Papilionoideae</taxon>
        <taxon>50 kb inversion clade</taxon>
        <taxon>dalbergioids sensu lato</taxon>
        <taxon>Dalbergieae</taxon>
        <taxon>Pterocarpus clade</taxon>
        <taxon>Arachis</taxon>
    </lineage>
</organism>
<feature type="compositionally biased region" description="Basic residues" evidence="1">
    <location>
        <begin position="130"/>
        <end position="150"/>
    </location>
</feature>
<name>A0A445DE10_ARAHY</name>
<comment type="caution">
    <text evidence="2">The sequence shown here is derived from an EMBL/GenBank/DDBJ whole genome shotgun (WGS) entry which is preliminary data.</text>
</comment>
<dbReference type="EMBL" id="SDMP01000004">
    <property type="protein sequence ID" value="RYR61417.1"/>
    <property type="molecule type" value="Genomic_DNA"/>
</dbReference>
<dbReference type="Proteomes" id="UP000289738">
    <property type="component" value="Chromosome A04"/>
</dbReference>
<evidence type="ECO:0000256" key="1">
    <source>
        <dbReference type="SAM" id="MobiDB-lite"/>
    </source>
</evidence>
<evidence type="ECO:0000313" key="3">
    <source>
        <dbReference type="Proteomes" id="UP000289738"/>
    </source>
</evidence>
<feature type="region of interest" description="Disordered" evidence="1">
    <location>
        <begin position="57"/>
        <end position="91"/>
    </location>
</feature>
<reference evidence="2 3" key="1">
    <citation type="submission" date="2019-01" db="EMBL/GenBank/DDBJ databases">
        <title>Sequencing of cultivated peanut Arachis hypogaea provides insights into genome evolution and oil improvement.</title>
        <authorList>
            <person name="Chen X."/>
        </authorList>
    </citation>
    <scope>NUCLEOTIDE SEQUENCE [LARGE SCALE GENOMIC DNA]</scope>
    <source>
        <strain evidence="3">cv. Fuhuasheng</strain>
        <tissue evidence="2">Leaves</tissue>
    </source>
</reference>
<keyword evidence="3" id="KW-1185">Reference proteome</keyword>
<feature type="region of interest" description="Disordered" evidence="1">
    <location>
        <begin position="105"/>
        <end position="150"/>
    </location>
</feature>
<sequence length="150" mass="17223">MKKKRQVGFRNVIHATQILFNSDISEIVEFKKRLEQSQVLLMILYGGMSRDNIQKEYEESGEVVPDSLEGEDVVSSDSSDGKNSAGRKISMLSYDLNRMPEENKYSYSRMSPEKKNAGKPIFYTNTLLKPKVKSNKKRRPNPHSPLRHSN</sequence>
<accession>A0A445DE10</accession>
<dbReference type="AlphaFoldDB" id="A0A445DE10"/>